<keyword evidence="4" id="KW-1185">Reference proteome</keyword>
<dbReference type="RefSeq" id="WP_194864588.1">
    <property type="nucleotide sequence ID" value="NZ_ARXX01000015.1"/>
</dbReference>
<gene>
    <name evidence="3" type="ORF">Y5W_01296</name>
</gene>
<dbReference type="InterPro" id="IPR018642">
    <property type="entry name" value="DUF2066"/>
</dbReference>
<dbReference type="Proteomes" id="UP000662703">
    <property type="component" value="Unassembled WGS sequence"/>
</dbReference>
<sequence>MYRLLLSLVMVLLAATPAWASEAGQVSVPLRGEQPRGDEARQAALRQGLETVITRLTGRDRVADLPGVAEALDAPQRWLSRYSYQPGEPPRLSAVFDDRALTHYLADRGAPVWGGSQPPVLVWLVTEGTGRGDLVTAGDPLAERLAGVAARRGVTLVLPEWDQRDRDTVTVADVRGQFDGPLLQASRRYDTDWVATGVLYDGAATTLNWRLLEGGEAVAGERARAEGTDAALDAFIAALSDQMAERYAVGAGGDHDDAGGDRDAPPAGDGPAPPPVIGGDNPAGGDILLRDDRVITVRGVDTLGAWHRLRTQLADLGPVRKVALRVASDDRVQFEMAFSGGRAELARLVSSLDALRDCGDPAAPPLTYCLR</sequence>
<evidence type="ECO:0000313" key="4">
    <source>
        <dbReference type="Proteomes" id="UP000662703"/>
    </source>
</evidence>
<proteinExistence type="predicted"/>
<accession>A0ABS0AQT2</accession>
<name>A0ABS0AQT2_9GAMM</name>
<feature type="chain" id="PRO_5045165528" description="DUF2066 domain-containing protein" evidence="2">
    <location>
        <begin position="21"/>
        <end position="371"/>
    </location>
</feature>
<feature type="compositionally biased region" description="Basic and acidic residues" evidence="1">
    <location>
        <begin position="253"/>
        <end position="264"/>
    </location>
</feature>
<organism evidence="3 4">
    <name type="scientific">Alloalcanivorax profundimaris</name>
    <dbReference type="NCBI Taxonomy" id="2735259"/>
    <lineage>
        <taxon>Bacteria</taxon>
        <taxon>Pseudomonadati</taxon>
        <taxon>Pseudomonadota</taxon>
        <taxon>Gammaproteobacteria</taxon>
        <taxon>Oceanospirillales</taxon>
        <taxon>Alcanivoracaceae</taxon>
        <taxon>Alloalcanivorax</taxon>
    </lineage>
</organism>
<feature type="region of interest" description="Disordered" evidence="1">
    <location>
        <begin position="250"/>
        <end position="283"/>
    </location>
</feature>
<evidence type="ECO:0000313" key="3">
    <source>
        <dbReference type="EMBL" id="MBF5056002.1"/>
    </source>
</evidence>
<evidence type="ECO:0000256" key="1">
    <source>
        <dbReference type="SAM" id="MobiDB-lite"/>
    </source>
</evidence>
<keyword evidence="2" id="KW-0732">Signal</keyword>
<protein>
    <recommendedName>
        <fullName evidence="5">DUF2066 domain-containing protein</fullName>
    </recommendedName>
</protein>
<feature type="signal peptide" evidence="2">
    <location>
        <begin position="1"/>
        <end position="20"/>
    </location>
</feature>
<dbReference type="EMBL" id="ARXX01000015">
    <property type="protein sequence ID" value="MBF5056002.1"/>
    <property type="molecule type" value="Genomic_DNA"/>
</dbReference>
<reference evidence="3 4" key="1">
    <citation type="submission" date="2012-09" db="EMBL/GenBank/DDBJ databases">
        <title>Genome Sequence of alkane-degrading Bacterium Alcanivorax sp. 521-1.</title>
        <authorList>
            <person name="Lai Q."/>
            <person name="Shao Z."/>
        </authorList>
    </citation>
    <scope>NUCLEOTIDE SEQUENCE [LARGE SCALE GENOMIC DNA]</scope>
    <source>
        <strain evidence="3 4">521-1</strain>
    </source>
</reference>
<evidence type="ECO:0000256" key="2">
    <source>
        <dbReference type="SAM" id="SignalP"/>
    </source>
</evidence>
<comment type="caution">
    <text evidence="3">The sequence shown here is derived from an EMBL/GenBank/DDBJ whole genome shotgun (WGS) entry which is preliminary data.</text>
</comment>
<dbReference type="Pfam" id="PF09839">
    <property type="entry name" value="DUF2066"/>
    <property type="match status" value="1"/>
</dbReference>
<evidence type="ECO:0008006" key="5">
    <source>
        <dbReference type="Google" id="ProtNLM"/>
    </source>
</evidence>